<sequence length="101" mass="10843">MAFTRWMVVWLLFSLMLLQNHGYGQAPASETDQMEVAGGAIVERLVQGDANYHHDQGCAKGHAELVVQGVTAFLLVLPATTMFVPVTQGSPLMATAANALE</sequence>
<reference evidence="2" key="1">
    <citation type="submission" date="2023-03" db="EMBL/GenBank/DDBJ databases">
        <authorList>
            <person name="Julca I."/>
        </authorList>
    </citation>
    <scope>NUCLEOTIDE SEQUENCE</scope>
</reference>
<proteinExistence type="predicted"/>
<keyword evidence="3" id="KW-1185">Reference proteome</keyword>
<dbReference type="AlphaFoldDB" id="A0AAV1DA03"/>
<evidence type="ECO:0000313" key="2">
    <source>
        <dbReference type="EMBL" id="CAI9104696.1"/>
    </source>
</evidence>
<dbReference type="EMBL" id="OX459121">
    <property type="protein sequence ID" value="CAI9104696.1"/>
    <property type="molecule type" value="Genomic_DNA"/>
</dbReference>
<feature type="signal peptide" evidence="1">
    <location>
        <begin position="1"/>
        <end position="22"/>
    </location>
</feature>
<organism evidence="2 3">
    <name type="scientific">Oldenlandia corymbosa var. corymbosa</name>
    <dbReference type="NCBI Taxonomy" id="529605"/>
    <lineage>
        <taxon>Eukaryota</taxon>
        <taxon>Viridiplantae</taxon>
        <taxon>Streptophyta</taxon>
        <taxon>Embryophyta</taxon>
        <taxon>Tracheophyta</taxon>
        <taxon>Spermatophyta</taxon>
        <taxon>Magnoliopsida</taxon>
        <taxon>eudicotyledons</taxon>
        <taxon>Gunneridae</taxon>
        <taxon>Pentapetalae</taxon>
        <taxon>asterids</taxon>
        <taxon>lamiids</taxon>
        <taxon>Gentianales</taxon>
        <taxon>Rubiaceae</taxon>
        <taxon>Rubioideae</taxon>
        <taxon>Spermacoceae</taxon>
        <taxon>Hedyotis-Oldenlandia complex</taxon>
        <taxon>Oldenlandia</taxon>
    </lineage>
</organism>
<accession>A0AAV1DA03</accession>
<protein>
    <submittedName>
        <fullName evidence="2">OLC1v1003420C1</fullName>
    </submittedName>
</protein>
<feature type="chain" id="PRO_5043460501" evidence="1">
    <location>
        <begin position="23"/>
        <end position="101"/>
    </location>
</feature>
<evidence type="ECO:0000256" key="1">
    <source>
        <dbReference type="SAM" id="SignalP"/>
    </source>
</evidence>
<keyword evidence="1" id="KW-0732">Signal</keyword>
<name>A0AAV1DA03_OLDCO</name>
<dbReference type="Proteomes" id="UP001161247">
    <property type="component" value="Chromosome 4"/>
</dbReference>
<gene>
    <name evidence="2" type="ORF">OLC1_LOCUS13575</name>
</gene>
<evidence type="ECO:0000313" key="3">
    <source>
        <dbReference type="Proteomes" id="UP001161247"/>
    </source>
</evidence>